<keyword evidence="3 9" id="KW-0813">Transport</keyword>
<evidence type="ECO:0000256" key="2">
    <source>
        <dbReference type="ARBA" id="ARBA00006375"/>
    </source>
</evidence>
<feature type="repeat" description="Solcar" evidence="8">
    <location>
        <begin position="234"/>
        <end position="320"/>
    </location>
</feature>
<accession>A0A922L751</accession>
<evidence type="ECO:0000256" key="7">
    <source>
        <dbReference type="ARBA" id="ARBA00023136"/>
    </source>
</evidence>
<evidence type="ECO:0000313" key="10">
    <source>
        <dbReference type="EMBL" id="KAH7645679.1"/>
    </source>
</evidence>
<dbReference type="OrthoDB" id="448427at2759"/>
<dbReference type="EMBL" id="ASGP02000003">
    <property type="protein sequence ID" value="KAH9515832.1"/>
    <property type="molecule type" value="Genomic_DNA"/>
</dbReference>
<comment type="caution">
    <text evidence="11">The sequence shown here is derived from an EMBL/GenBank/DDBJ whole genome shotgun (WGS) entry which is preliminary data.</text>
</comment>
<evidence type="ECO:0000256" key="4">
    <source>
        <dbReference type="ARBA" id="ARBA00022692"/>
    </source>
</evidence>
<comment type="similarity">
    <text evidence="2 9">Belongs to the mitochondrial carrier (TC 2.A.29) family.</text>
</comment>
<reference evidence="10" key="2">
    <citation type="submission" date="2020-06" db="EMBL/GenBank/DDBJ databases">
        <authorList>
            <person name="Ji K."/>
            <person name="Li J."/>
        </authorList>
    </citation>
    <scope>NUCLEOTIDE SEQUENCE</scope>
    <source>
        <strain evidence="10">JKM2019</strain>
        <tissue evidence="10">Whole body</tissue>
    </source>
</reference>
<evidence type="ECO:0000256" key="5">
    <source>
        <dbReference type="ARBA" id="ARBA00022737"/>
    </source>
</evidence>
<dbReference type="EMBL" id="SDOV01000001">
    <property type="protein sequence ID" value="KAH7645679.1"/>
    <property type="molecule type" value="Genomic_DNA"/>
</dbReference>
<dbReference type="Pfam" id="PF00153">
    <property type="entry name" value="Mito_carr"/>
    <property type="match status" value="3"/>
</dbReference>
<evidence type="ECO:0000256" key="3">
    <source>
        <dbReference type="ARBA" id="ARBA00022448"/>
    </source>
</evidence>
<sequence>MEKAPAELFHNRQLLKQLLMQKKLKDRLSSTVSKDTSGPRVPRWYFGGIASAGAACITHPLDTMKVYYQTSGLLAGRQTLVAATIQVIKKNGFLALYNGLTASILRQLTYSTVRFGIYEATKQKLITHEQQILPLYERMIIAAFSGAIGGLVGTPPDVVNVRMQNDIKLEERFKRNYRNAIQGLKEIYRKEGPSALFRGSSMVMARSILVSIGQLAMYDQFKYWLVSKASMAGDKIQTHVISSTFASITCTILTQPLDVLKTRIMNQSETCTGQMIKKQVIDLYRNSGVRGFYKGFVPALIRVGPHTVLVFVIYEQLRIQFGMNLR</sequence>
<comment type="subcellular location">
    <subcellularLocation>
        <location evidence="1">Membrane</location>
        <topology evidence="1">Multi-pass membrane protein</topology>
    </subcellularLocation>
</comment>
<evidence type="ECO:0000256" key="8">
    <source>
        <dbReference type="PROSITE-ProRule" id="PRU00282"/>
    </source>
</evidence>
<protein>
    <submittedName>
        <fullName evidence="10">Mitochondrial dicarboxylate carrier-like protein</fullName>
    </submittedName>
</protein>
<evidence type="ECO:0000256" key="1">
    <source>
        <dbReference type="ARBA" id="ARBA00004141"/>
    </source>
</evidence>
<dbReference type="Proteomes" id="UP000790347">
    <property type="component" value="Unassembled WGS sequence"/>
</dbReference>
<dbReference type="PANTHER" id="PTHR45618">
    <property type="entry name" value="MITOCHONDRIAL DICARBOXYLATE CARRIER-RELATED"/>
    <property type="match status" value="1"/>
</dbReference>
<dbReference type="PROSITE" id="PS50920">
    <property type="entry name" value="SOLCAR"/>
    <property type="match status" value="3"/>
</dbReference>
<reference evidence="11" key="1">
    <citation type="submission" date="2013-05" db="EMBL/GenBank/DDBJ databases">
        <authorList>
            <person name="Yim A.K.Y."/>
            <person name="Chan T.F."/>
            <person name="Ji K.M."/>
            <person name="Liu X.Y."/>
            <person name="Zhou J.W."/>
            <person name="Li R.Q."/>
            <person name="Yang K.Y."/>
            <person name="Li J."/>
            <person name="Li M."/>
            <person name="Law P.T.W."/>
            <person name="Wu Y.L."/>
            <person name="Cai Z.L."/>
            <person name="Qin H."/>
            <person name="Bao Y."/>
            <person name="Leung R.K.K."/>
            <person name="Ng P.K.S."/>
            <person name="Zou J."/>
            <person name="Zhong X.J."/>
            <person name="Ran P.X."/>
            <person name="Zhong N.S."/>
            <person name="Liu Z.G."/>
            <person name="Tsui S.K.W."/>
        </authorList>
    </citation>
    <scope>NUCLEOTIDE SEQUENCE</scope>
    <source>
        <strain evidence="11">Derf</strain>
        <tissue evidence="11">Whole organism</tissue>
    </source>
</reference>
<evidence type="ECO:0000313" key="12">
    <source>
        <dbReference type="Proteomes" id="UP000790347"/>
    </source>
</evidence>
<dbReference type="InterPro" id="IPR023395">
    <property type="entry name" value="MCP_dom_sf"/>
</dbReference>
<gene>
    <name evidence="11" type="ORF">DERF_006607</name>
    <name evidence="10" type="ORF">HUG17_1217</name>
</gene>
<feature type="repeat" description="Solcar" evidence="8">
    <location>
        <begin position="42"/>
        <end position="124"/>
    </location>
</feature>
<evidence type="ECO:0000313" key="11">
    <source>
        <dbReference type="EMBL" id="KAH9515832.1"/>
    </source>
</evidence>
<reference evidence="11" key="4">
    <citation type="journal article" date="2022" name="Res Sq">
        <title>Comparative Genomics Reveals Insights into the Divergent Evolution of Astigmatic Mites and Household Pest Adaptations.</title>
        <authorList>
            <person name="Xiong Q."/>
            <person name="Wan A.T.-Y."/>
            <person name="Liu X.-Y."/>
            <person name="Fung C.S.-H."/>
            <person name="Xiao X."/>
            <person name="Malainual N."/>
            <person name="Hou J."/>
            <person name="Wang L."/>
            <person name="Wang M."/>
            <person name="Yang K."/>
            <person name="Cui Y."/>
            <person name="Leung E."/>
            <person name="Nong W."/>
            <person name="Shin S.-K."/>
            <person name="Au S."/>
            <person name="Jeong K.Y."/>
            <person name="Chew F.T."/>
            <person name="Hui J."/>
            <person name="Leung T.F."/>
            <person name="Tungtrongchitr A."/>
            <person name="Zhong N."/>
            <person name="Liu Z."/>
            <person name="Tsui S."/>
        </authorList>
    </citation>
    <scope>NUCLEOTIDE SEQUENCE</scope>
    <source>
        <strain evidence="11">Derf</strain>
        <tissue evidence="11">Whole organism</tissue>
    </source>
</reference>
<keyword evidence="5" id="KW-0677">Repeat</keyword>
<keyword evidence="6" id="KW-1133">Transmembrane helix</keyword>
<dbReference type="AlphaFoldDB" id="A0A922L751"/>
<dbReference type="SUPFAM" id="SSF103506">
    <property type="entry name" value="Mitochondrial carrier"/>
    <property type="match status" value="1"/>
</dbReference>
<dbReference type="GO" id="GO:0016020">
    <property type="term" value="C:membrane"/>
    <property type="evidence" value="ECO:0007669"/>
    <property type="project" value="UniProtKB-SubCell"/>
</dbReference>
<dbReference type="Proteomes" id="UP000828236">
    <property type="component" value="Unassembled WGS sequence"/>
</dbReference>
<organism evidence="11 12">
    <name type="scientific">Dermatophagoides farinae</name>
    <name type="common">American house dust mite</name>
    <dbReference type="NCBI Taxonomy" id="6954"/>
    <lineage>
        <taxon>Eukaryota</taxon>
        <taxon>Metazoa</taxon>
        <taxon>Ecdysozoa</taxon>
        <taxon>Arthropoda</taxon>
        <taxon>Chelicerata</taxon>
        <taxon>Arachnida</taxon>
        <taxon>Acari</taxon>
        <taxon>Acariformes</taxon>
        <taxon>Sarcoptiformes</taxon>
        <taxon>Astigmata</taxon>
        <taxon>Psoroptidia</taxon>
        <taxon>Analgoidea</taxon>
        <taxon>Pyroglyphidae</taxon>
        <taxon>Dermatophagoidinae</taxon>
        <taxon>Dermatophagoides</taxon>
    </lineage>
</organism>
<keyword evidence="12" id="KW-1185">Reference proteome</keyword>
<keyword evidence="7 8" id="KW-0472">Membrane</keyword>
<dbReference type="InterPro" id="IPR018108">
    <property type="entry name" value="MCP_transmembrane"/>
</dbReference>
<evidence type="ECO:0000256" key="9">
    <source>
        <dbReference type="RuleBase" id="RU000488"/>
    </source>
</evidence>
<keyword evidence="4 8" id="KW-0812">Transmembrane</keyword>
<proteinExistence type="inferred from homology"/>
<name>A0A922L751_DERFA</name>
<dbReference type="Gene3D" id="1.50.40.10">
    <property type="entry name" value="Mitochondrial carrier domain"/>
    <property type="match status" value="1"/>
</dbReference>
<reference evidence="10" key="3">
    <citation type="journal article" date="2021" name="World Allergy Organ. J.">
        <title>Chromosome-level assembly of Dermatophagoides farinae genome and transcriptome reveals two novel allergens Der f 37 and Der f 39.</title>
        <authorList>
            <person name="Chen J."/>
            <person name="Cai Z."/>
            <person name="Fan D."/>
            <person name="Hu J."/>
            <person name="Hou Y."/>
            <person name="He Y."/>
            <person name="Zhang Z."/>
            <person name="Zhao Z."/>
            <person name="Gao P."/>
            <person name="Hu W."/>
            <person name="Sun J."/>
            <person name="Li J."/>
            <person name="Ji K."/>
        </authorList>
    </citation>
    <scope>NUCLEOTIDE SEQUENCE</scope>
    <source>
        <strain evidence="10">JKM2019</strain>
    </source>
</reference>
<feature type="repeat" description="Solcar" evidence="8">
    <location>
        <begin position="137"/>
        <end position="224"/>
    </location>
</feature>
<evidence type="ECO:0000256" key="6">
    <source>
        <dbReference type="ARBA" id="ARBA00022989"/>
    </source>
</evidence>
<dbReference type="InterPro" id="IPR050391">
    <property type="entry name" value="Mito_Metabolite_Transporter"/>
</dbReference>